<comment type="similarity">
    <text evidence="1 2">Belongs to the Cu-Zn superoxide dismutase family.</text>
</comment>
<dbReference type="KEGG" id="fmg:HYN48_12165"/>
<sequence length="183" mass="19264">MKKILISAAAVIAIVISCKSKTESVSDNAQPRSKTVRLKLDLMPKSDSKVSGTATFVQRDGKVTFTANISGLKPGVHAIHIHEKADCSAADGSSAGGHWNPTFESHGKWGTGAYHKGDIGNFPADEFGNGTITMTTDEWCIGCGDPKKDILGKGLIVHQDPDDFTSQPAGNAGKRVACSAIIK</sequence>
<dbReference type="InterPro" id="IPR036423">
    <property type="entry name" value="SOD-like_Cu/Zn_dom_sf"/>
</dbReference>
<dbReference type="GO" id="GO:0005507">
    <property type="term" value="F:copper ion binding"/>
    <property type="evidence" value="ECO:0007669"/>
    <property type="project" value="InterPro"/>
</dbReference>
<dbReference type="SUPFAM" id="SSF49329">
    <property type="entry name" value="Cu,Zn superoxide dismutase-like"/>
    <property type="match status" value="1"/>
</dbReference>
<dbReference type="CDD" id="cd00305">
    <property type="entry name" value="Cu-Zn_Superoxide_Dismutase"/>
    <property type="match status" value="1"/>
</dbReference>
<dbReference type="InterPro" id="IPR018152">
    <property type="entry name" value="SOD_Cu/Zn_BS"/>
</dbReference>
<organism evidence="4 5">
    <name type="scientific">Flavobacterium magnum</name>
    <dbReference type="NCBI Taxonomy" id="2162713"/>
    <lineage>
        <taxon>Bacteria</taxon>
        <taxon>Pseudomonadati</taxon>
        <taxon>Bacteroidota</taxon>
        <taxon>Flavobacteriia</taxon>
        <taxon>Flavobacteriales</taxon>
        <taxon>Flavobacteriaceae</taxon>
        <taxon>Flavobacterium</taxon>
    </lineage>
</organism>
<dbReference type="EMBL" id="CP028811">
    <property type="protein sequence ID" value="AWA30772.1"/>
    <property type="molecule type" value="Genomic_DNA"/>
</dbReference>
<keyword evidence="2" id="KW-0862">Zinc</keyword>
<dbReference type="RefSeq" id="WP_108372082.1">
    <property type="nucleotide sequence ID" value="NZ_CP028811.1"/>
</dbReference>
<keyword evidence="2" id="KW-0560">Oxidoreductase</keyword>
<name>A0A2S0RJ75_9FLAO</name>
<comment type="catalytic activity">
    <reaction evidence="2">
        <text>2 superoxide + 2 H(+) = H2O2 + O2</text>
        <dbReference type="Rhea" id="RHEA:20696"/>
        <dbReference type="ChEBI" id="CHEBI:15378"/>
        <dbReference type="ChEBI" id="CHEBI:15379"/>
        <dbReference type="ChEBI" id="CHEBI:16240"/>
        <dbReference type="ChEBI" id="CHEBI:18421"/>
        <dbReference type="EC" id="1.15.1.1"/>
    </reaction>
</comment>
<dbReference type="Proteomes" id="UP000244193">
    <property type="component" value="Chromosome"/>
</dbReference>
<comment type="cofactor">
    <cofactor evidence="2">
        <name>Zn(2+)</name>
        <dbReference type="ChEBI" id="CHEBI:29105"/>
    </cofactor>
    <text evidence="2">Binds 1 zinc ion per subunit.</text>
</comment>
<dbReference type="GO" id="GO:0004784">
    <property type="term" value="F:superoxide dismutase activity"/>
    <property type="evidence" value="ECO:0007669"/>
    <property type="project" value="UniProtKB-EC"/>
</dbReference>
<keyword evidence="5" id="KW-1185">Reference proteome</keyword>
<evidence type="ECO:0000259" key="3">
    <source>
        <dbReference type="Pfam" id="PF00080"/>
    </source>
</evidence>
<dbReference type="OrthoDB" id="9792957at2"/>
<dbReference type="Gene3D" id="2.60.40.200">
    <property type="entry name" value="Superoxide dismutase, copper/zinc binding domain"/>
    <property type="match status" value="1"/>
</dbReference>
<protein>
    <recommendedName>
        <fullName evidence="2">Superoxide dismutase [Cu-Zn]</fullName>
        <ecNumber evidence="2">1.15.1.1</ecNumber>
    </recommendedName>
</protein>
<dbReference type="Pfam" id="PF00080">
    <property type="entry name" value="Sod_Cu"/>
    <property type="match status" value="1"/>
</dbReference>
<accession>A0A2S0RJ75</accession>
<dbReference type="InterPro" id="IPR001424">
    <property type="entry name" value="SOD_Cu_Zn_dom"/>
</dbReference>
<evidence type="ECO:0000313" key="4">
    <source>
        <dbReference type="EMBL" id="AWA30772.1"/>
    </source>
</evidence>
<evidence type="ECO:0000313" key="5">
    <source>
        <dbReference type="Proteomes" id="UP000244193"/>
    </source>
</evidence>
<keyword evidence="2" id="KW-0186">Copper</keyword>
<comment type="cofactor">
    <cofactor evidence="2">
        <name>Cu cation</name>
        <dbReference type="ChEBI" id="CHEBI:23378"/>
    </cofactor>
    <text evidence="2">Binds 1 copper ion per subunit.</text>
</comment>
<dbReference type="PANTHER" id="PTHR10003">
    <property type="entry name" value="SUPEROXIDE DISMUTASE CU-ZN -RELATED"/>
    <property type="match status" value="1"/>
</dbReference>
<dbReference type="EC" id="1.15.1.1" evidence="2"/>
<evidence type="ECO:0000256" key="2">
    <source>
        <dbReference type="RuleBase" id="RU000393"/>
    </source>
</evidence>
<feature type="domain" description="Superoxide dismutase copper/zinc binding" evidence="3">
    <location>
        <begin position="50"/>
        <end position="181"/>
    </location>
</feature>
<dbReference type="PROSITE" id="PS51257">
    <property type="entry name" value="PROKAR_LIPOPROTEIN"/>
    <property type="match status" value="1"/>
</dbReference>
<gene>
    <name evidence="4" type="ORF">HYN48_12165</name>
</gene>
<dbReference type="PROSITE" id="PS00332">
    <property type="entry name" value="SOD_CU_ZN_2"/>
    <property type="match status" value="1"/>
</dbReference>
<proteinExistence type="inferred from homology"/>
<dbReference type="InterPro" id="IPR024134">
    <property type="entry name" value="SOD_Cu/Zn_/chaperone"/>
</dbReference>
<keyword evidence="2" id="KW-0479">Metal-binding</keyword>
<dbReference type="AlphaFoldDB" id="A0A2S0RJ75"/>
<evidence type="ECO:0000256" key="1">
    <source>
        <dbReference type="ARBA" id="ARBA00010457"/>
    </source>
</evidence>
<comment type="function">
    <text evidence="2">Destroys radicals which are normally produced within the cells and which are toxic to biological systems.</text>
</comment>
<reference evidence="4 5" key="1">
    <citation type="submission" date="2018-04" db="EMBL/GenBank/DDBJ databases">
        <title>Genome sequencing of Flavobacterium sp. HYN0048.</title>
        <authorList>
            <person name="Yi H."/>
            <person name="Baek C."/>
        </authorList>
    </citation>
    <scope>NUCLEOTIDE SEQUENCE [LARGE SCALE GENOMIC DNA]</scope>
    <source>
        <strain evidence="4 5">HYN0048</strain>
    </source>
</reference>